<dbReference type="EMBL" id="AJSR01000411">
    <property type="protein sequence ID" value="EKM33172.1"/>
    <property type="molecule type" value="Genomic_DNA"/>
</dbReference>
<dbReference type="AlphaFoldDB" id="A0A454D3B7"/>
<accession>A0A454D3B7</accession>
<feature type="non-terminal residue" evidence="1">
    <location>
        <position position="24"/>
    </location>
</feature>
<sequence length="24" mass="2851">MKLCQGRIIPRLFGPKTLMFRSEK</sequence>
<name>A0A454D3B7_VIBHA</name>
<dbReference type="Proteomes" id="UP000008367">
    <property type="component" value="Unassembled WGS sequence"/>
</dbReference>
<protein>
    <submittedName>
        <fullName evidence="1">Uncharacterized protein</fullName>
    </submittedName>
</protein>
<gene>
    <name evidence="1" type="ORF">VCHENC02_1345A</name>
</gene>
<organism evidence="1 2">
    <name type="scientific">Vibrio harveyi</name>
    <name type="common">Beneckea harveyi</name>
    <dbReference type="NCBI Taxonomy" id="669"/>
    <lineage>
        <taxon>Bacteria</taxon>
        <taxon>Pseudomonadati</taxon>
        <taxon>Pseudomonadota</taxon>
        <taxon>Gammaproteobacteria</taxon>
        <taxon>Vibrionales</taxon>
        <taxon>Vibrionaceae</taxon>
        <taxon>Vibrio</taxon>
    </lineage>
</organism>
<proteinExistence type="predicted"/>
<evidence type="ECO:0000313" key="1">
    <source>
        <dbReference type="EMBL" id="EKM33172.1"/>
    </source>
</evidence>
<evidence type="ECO:0000313" key="2">
    <source>
        <dbReference type="Proteomes" id="UP000008367"/>
    </source>
</evidence>
<comment type="caution">
    <text evidence="1">The sequence shown here is derived from an EMBL/GenBank/DDBJ whole genome shotgun (WGS) entry which is preliminary data.</text>
</comment>
<reference evidence="1 2" key="1">
    <citation type="submission" date="2012-10" db="EMBL/GenBank/DDBJ databases">
        <title>Genome sequence of Vibrio Cholerae HENC-02.</title>
        <authorList>
            <person name="Eppinger M."/>
            <person name="Hasan N.A."/>
            <person name="Sengamalay N."/>
            <person name="Hine E."/>
            <person name="Su Q."/>
            <person name="Daugherty S.C."/>
            <person name="Young S."/>
            <person name="Sadzewicz L."/>
            <person name="Tallon L."/>
            <person name="Cebula T.A."/>
            <person name="Ravel J."/>
            <person name="Colwell R.R."/>
        </authorList>
    </citation>
    <scope>NUCLEOTIDE SEQUENCE [LARGE SCALE GENOMIC DNA]</scope>
    <source>
        <strain evidence="1 2">HENC-02</strain>
    </source>
</reference>